<dbReference type="InterPro" id="IPR000182">
    <property type="entry name" value="GNAT_dom"/>
</dbReference>
<evidence type="ECO:0000259" key="1">
    <source>
        <dbReference type="PROSITE" id="PS51186"/>
    </source>
</evidence>
<accession>A0A7W7SUV7</accession>
<dbReference type="CDD" id="cd04301">
    <property type="entry name" value="NAT_SF"/>
    <property type="match status" value="1"/>
</dbReference>
<dbReference type="PROSITE" id="PS51186">
    <property type="entry name" value="GNAT"/>
    <property type="match status" value="1"/>
</dbReference>
<reference evidence="2 3" key="1">
    <citation type="submission" date="2020-08" db="EMBL/GenBank/DDBJ databases">
        <title>Sequencing the genomes of 1000 actinobacteria strains.</title>
        <authorList>
            <person name="Klenk H.-P."/>
        </authorList>
    </citation>
    <scope>NUCLEOTIDE SEQUENCE [LARGE SCALE GENOMIC DNA]</scope>
    <source>
        <strain evidence="2 3">DSM 45886</strain>
    </source>
</reference>
<evidence type="ECO:0000313" key="2">
    <source>
        <dbReference type="EMBL" id="MBB4961359.1"/>
    </source>
</evidence>
<feature type="domain" description="N-acetyltransferase" evidence="1">
    <location>
        <begin position="60"/>
        <end position="201"/>
    </location>
</feature>
<dbReference type="AlphaFoldDB" id="A0A7W7SUV7"/>
<sequence>MITEQPRVRHATGAELDQLTTVLATAFLADPVSGWIFPDADERALRHPAFFRPFVELAMVEGLVHTTTDLAGVALWLPVDVTVPAAPDEQLTKHYETVIGVPATGRFRILDELMATHHPHHVDHQYLPFIAVRPDRQRHGVGATLLRHRFEQLDEAGQPAYLEASTARNAALYERLGFTRLPVTLDLPDGPTLYPMWRAPR</sequence>
<dbReference type="Gene3D" id="3.40.630.30">
    <property type="match status" value="1"/>
</dbReference>
<name>A0A7W7SUV7_9ACTN</name>
<dbReference type="GO" id="GO:0016747">
    <property type="term" value="F:acyltransferase activity, transferring groups other than amino-acyl groups"/>
    <property type="evidence" value="ECO:0007669"/>
    <property type="project" value="InterPro"/>
</dbReference>
<organism evidence="2 3">
    <name type="scientific">Micromonospora polyrhachis</name>
    <dbReference type="NCBI Taxonomy" id="1282883"/>
    <lineage>
        <taxon>Bacteria</taxon>
        <taxon>Bacillati</taxon>
        <taxon>Actinomycetota</taxon>
        <taxon>Actinomycetes</taxon>
        <taxon>Micromonosporales</taxon>
        <taxon>Micromonosporaceae</taxon>
        <taxon>Micromonospora</taxon>
    </lineage>
</organism>
<keyword evidence="2" id="KW-0808">Transferase</keyword>
<dbReference type="RefSeq" id="WP_312882398.1">
    <property type="nucleotide sequence ID" value="NZ_JACHJW010000001.1"/>
</dbReference>
<gene>
    <name evidence="2" type="ORF">FHR38_005092</name>
</gene>
<dbReference type="EMBL" id="JACHJW010000001">
    <property type="protein sequence ID" value="MBB4961359.1"/>
    <property type="molecule type" value="Genomic_DNA"/>
</dbReference>
<comment type="caution">
    <text evidence="2">The sequence shown here is derived from an EMBL/GenBank/DDBJ whole genome shotgun (WGS) entry which is preliminary data.</text>
</comment>
<dbReference type="InterPro" id="IPR052523">
    <property type="entry name" value="Trichothecene_AcTrans"/>
</dbReference>
<dbReference type="PANTHER" id="PTHR42791:SF1">
    <property type="entry name" value="N-ACETYLTRANSFERASE DOMAIN-CONTAINING PROTEIN"/>
    <property type="match status" value="1"/>
</dbReference>
<protein>
    <submittedName>
        <fullName evidence="2">GNAT superfamily N-acetyltransferase</fullName>
    </submittedName>
</protein>
<proteinExistence type="predicted"/>
<dbReference type="Proteomes" id="UP000578819">
    <property type="component" value="Unassembled WGS sequence"/>
</dbReference>
<evidence type="ECO:0000313" key="3">
    <source>
        <dbReference type="Proteomes" id="UP000578819"/>
    </source>
</evidence>
<dbReference type="InterPro" id="IPR016181">
    <property type="entry name" value="Acyl_CoA_acyltransferase"/>
</dbReference>
<dbReference type="SUPFAM" id="SSF55729">
    <property type="entry name" value="Acyl-CoA N-acyltransferases (Nat)"/>
    <property type="match status" value="1"/>
</dbReference>
<keyword evidence="3" id="KW-1185">Reference proteome</keyword>
<dbReference type="PANTHER" id="PTHR42791">
    <property type="entry name" value="GNAT FAMILY ACETYLTRANSFERASE"/>
    <property type="match status" value="1"/>
</dbReference>
<dbReference type="Pfam" id="PF13508">
    <property type="entry name" value="Acetyltransf_7"/>
    <property type="match status" value="1"/>
</dbReference>